<keyword evidence="1" id="KW-0732">Signal</keyword>
<dbReference type="RefSeq" id="WP_215237937.1">
    <property type="nucleotide sequence ID" value="NZ_CAJRAF010000001.1"/>
</dbReference>
<evidence type="ECO:0008006" key="4">
    <source>
        <dbReference type="Google" id="ProtNLM"/>
    </source>
</evidence>
<evidence type="ECO:0000313" key="2">
    <source>
        <dbReference type="EMBL" id="CAG4993941.1"/>
    </source>
</evidence>
<dbReference type="PANTHER" id="PTHR41913:SF1">
    <property type="entry name" value="DUF1684 DOMAIN-CONTAINING PROTEIN"/>
    <property type="match status" value="1"/>
</dbReference>
<feature type="signal peptide" evidence="1">
    <location>
        <begin position="1"/>
        <end position="20"/>
    </location>
</feature>
<feature type="chain" id="PRO_5037437170" description="DUF1684 domain-containing protein" evidence="1">
    <location>
        <begin position="21"/>
        <end position="202"/>
    </location>
</feature>
<name>A0A916JA72_9BACT</name>
<dbReference type="Proteomes" id="UP000680038">
    <property type="component" value="Unassembled WGS sequence"/>
</dbReference>
<organism evidence="2 3">
    <name type="scientific">Dyadobacter helix</name>
    <dbReference type="NCBI Taxonomy" id="2822344"/>
    <lineage>
        <taxon>Bacteria</taxon>
        <taxon>Pseudomonadati</taxon>
        <taxon>Bacteroidota</taxon>
        <taxon>Cytophagia</taxon>
        <taxon>Cytophagales</taxon>
        <taxon>Spirosomataceae</taxon>
        <taxon>Dyadobacter</taxon>
    </lineage>
</organism>
<evidence type="ECO:0000256" key="1">
    <source>
        <dbReference type="SAM" id="SignalP"/>
    </source>
</evidence>
<comment type="caution">
    <text evidence="2">The sequence shown here is derived from an EMBL/GenBank/DDBJ whole genome shotgun (WGS) entry which is preliminary data.</text>
</comment>
<proteinExistence type="predicted"/>
<dbReference type="EMBL" id="CAJRAF010000001">
    <property type="protein sequence ID" value="CAG4993941.1"/>
    <property type="molecule type" value="Genomic_DNA"/>
</dbReference>
<gene>
    <name evidence="2" type="ORF">DYBT9275_01267</name>
</gene>
<keyword evidence="3" id="KW-1185">Reference proteome</keyword>
<dbReference type="AlphaFoldDB" id="A0A916JA72"/>
<sequence length="202" mass="23255">MKIILPLLVLPLLFSGNGFAQDFAKETERFRDHYKEEFLISPNAPLKKSDLKYLEFFKADPVYRVTASFERTIDALPFEMPTYSGRKQTYVPYGILKFRIEGQEGQTLTVYRSPSLQTIPKYRDYLFLPFKDLTNGKTTYGGGRYIDLKTGDIEGNQLTLDFNKAYNPYCAYSDGYSCPIPPKDNHLKISIEAGEKNFGKRH</sequence>
<dbReference type="PANTHER" id="PTHR41913">
    <property type="entry name" value="DUF1684 DOMAIN-CONTAINING PROTEIN"/>
    <property type="match status" value="1"/>
</dbReference>
<protein>
    <recommendedName>
        <fullName evidence="4">DUF1684 domain-containing protein</fullName>
    </recommendedName>
</protein>
<accession>A0A916JA72</accession>
<dbReference type="Pfam" id="PF07920">
    <property type="entry name" value="DUF1684"/>
    <property type="match status" value="1"/>
</dbReference>
<reference evidence="2" key="1">
    <citation type="submission" date="2021-04" db="EMBL/GenBank/DDBJ databases">
        <authorList>
            <person name="Rodrigo-Torres L."/>
            <person name="Arahal R. D."/>
            <person name="Lucena T."/>
        </authorList>
    </citation>
    <scope>NUCLEOTIDE SEQUENCE</scope>
    <source>
        <strain evidence="2">CECT 9275</strain>
    </source>
</reference>
<evidence type="ECO:0000313" key="3">
    <source>
        <dbReference type="Proteomes" id="UP000680038"/>
    </source>
</evidence>
<dbReference type="InterPro" id="IPR012467">
    <property type="entry name" value="DUF1684"/>
</dbReference>